<dbReference type="AlphaFoldDB" id="A0A085WCL4"/>
<dbReference type="Gene3D" id="1.25.40.10">
    <property type="entry name" value="Tetratricopeptide repeat domain"/>
    <property type="match status" value="3"/>
</dbReference>
<dbReference type="Pfam" id="PF14559">
    <property type="entry name" value="TPR_19"/>
    <property type="match status" value="1"/>
</dbReference>
<dbReference type="PROSITE" id="PS51257">
    <property type="entry name" value="PROKAR_LIPOPROTEIN"/>
    <property type="match status" value="1"/>
</dbReference>
<protein>
    <submittedName>
        <fullName evidence="1">Cell division protein FtsK</fullName>
    </submittedName>
</protein>
<keyword evidence="1" id="KW-0132">Cell division</keyword>
<reference evidence="1 2" key="1">
    <citation type="submission" date="2014-04" db="EMBL/GenBank/DDBJ databases">
        <title>Genome assembly of Hyalangium minutum DSM 14724.</title>
        <authorList>
            <person name="Sharma G."/>
            <person name="Subramanian S."/>
        </authorList>
    </citation>
    <scope>NUCLEOTIDE SEQUENCE [LARGE SCALE GENOMIC DNA]</scope>
    <source>
        <strain evidence="1 2">DSM 14724</strain>
    </source>
</reference>
<sequence length="1258" mass="135436">MRTSRGLLALVALVAGLSGCPKRSPSATDILESAAERAQSGSGEARTLAFAGFHTYLVKGDTDAARARFDAAIAKDPGDPYALMGQHLLARRMAAPDRALTAALELVQRAPTHPLAVPAARYILDQVGSSPDLDAVILQGTQKALDAGAIGEAAQLLRGCHLGAALVKGDREALAAAVKDVGGTPVATLVGPFSLYHSLSFDEPIPPEKDGSLAGPFTGPYGPLTLRTLQAPDSRHQLDGEPGESDVYLLAFDAEVAEEGEYLARAVSASSFKVVMDGVLLFERRNFEQTQSTVTGKALRLSAGKHRFLVKLTKDNGTGTIAFTLPRADGRPSNIRYTPATGPAPSWAGTAPTFVQASFFPTAADLAAALEGEAGGLLATFLASVDSAGRDPDGTRRLLATLPPELITSEPLLMLSATLSTQDRSVPTKVARGRATRDLEAALAKDPKDVSALLLRAELALGDSQAAAAQDVLKTALELAGPESVPVQMLRARAAIALEVDAEAEEALAAALKAQPRLCDALSLRYSLARKRDAAALMDQLVTDFNGCAGARARAAEHARQRGDTATAAKLYEELLVRDPGSVSTSLTLSNLYVSLRRYDDAAKTLKELMTLWPRSSYLYKRLADVREYAGASAEALALREKALALDGSDLALQRAVARAKTGKELLQDYAIDGKQAIAEYEKSPGEQSAAATYILDAAAVQVFPDGSVANRIHIVQKALEQNGIEDIAEVTIPAGAQVLALRTIKADGTVLEPENIEGKDNISLPGVNVGDYVEVEYLLAESGRGPMQEGFVASPFYFQIANMTNNWTTYTVVAPKGTGMKVDSHKVKVNPPQTKGDVELFTQEARRVPPWIPEPESPWSSNEYLPFVIVGSGNTGQDKLAAMWADTFIDRYKRNADIEAFAKKVTEGKTGLEAVKALHAAIMKRIPGRDVGVVQSAISTLAQDRGSRLMLLKASLESLGIPARLATVRTFSSDPAPYLFPNDQLLLSYTGLRVYLPGEEPFWVDTTVRWAPFGGLPDNALGERPGYLLPEPGRPMEKLTTPPLVEKVNKQVTLSMELKPDGQLVVKGEEIYMDFVGAQLAEAFDALSAESRKQSLQGAVTRYFGGADLTSVTLDHPEQVGAPFTLRYEFNVPRFARIENKRMVLGPVTYPAQLGRRFVQLSTRKAPLFLDDSEASNTQVTLTLPEGWRLQDPQASLKVDNRFGRYVRSEKQEGRVLTIVEGLRLPRTRVMPQEYETFSQFAGDVDLIQTRDLVFTP</sequence>
<gene>
    <name evidence="1" type="ORF">DB31_1543</name>
</gene>
<name>A0A085WCL4_9BACT</name>
<dbReference type="EMBL" id="JMCB01000012">
    <property type="protein sequence ID" value="KFE65427.1"/>
    <property type="molecule type" value="Genomic_DNA"/>
</dbReference>
<dbReference type="STRING" id="394096.DB31_1543"/>
<dbReference type="Gene3D" id="2.60.40.3140">
    <property type="match status" value="1"/>
</dbReference>
<comment type="caution">
    <text evidence="1">The sequence shown here is derived from an EMBL/GenBank/DDBJ whole genome shotgun (WGS) entry which is preliminary data.</text>
</comment>
<dbReference type="InterPro" id="IPR019734">
    <property type="entry name" value="TPR_rpt"/>
</dbReference>
<dbReference type="SUPFAM" id="SSF48452">
    <property type="entry name" value="TPR-like"/>
    <property type="match status" value="1"/>
</dbReference>
<dbReference type="OrthoDB" id="5476519at2"/>
<dbReference type="InterPro" id="IPR011990">
    <property type="entry name" value="TPR-like_helical_dom_sf"/>
</dbReference>
<dbReference type="Proteomes" id="UP000028725">
    <property type="component" value="Unassembled WGS sequence"/>
</dbReference>
<dbReference type="SMART" id="SM00028">
    <property type="entry name" value="TPR"/>
    <property type="match status" value="5"/>
</dbReference>
<dbReference type="Gene3D" id="2.60.120.1130">
    <property type="match status" value="1"/>
</dbReference>
<proteinExistence type="predicted"/>
<accession>A0A085WCL4</accession>
<evidence type="ECO:0000313" key="1">
    <source>
        <dbReference type="EMBL" id="KFE65427.1"/>
    </source>
</evidence>
<dbReference type="PATRIC" id="fig|394096.3.peg.5881"/>
<keyword evidence="2" id="KW-1185">Reference proteome</keyword>
<dbReference type="GO" id="GO:0051301">
    <property type="term" value="P:cell division"/>
    <property type="evidence" value="ECO:0007669"/>
    <property type="project" value="UniProtKB-KW"/>
</dbReference>
<dbReference type="Pfam" id="PF13432">
    <property type="entry name" value="TPR_16"/>
    <property type="match status" value="1"/>
</dbReference>
<evidence type="ECO:0000313" key="2">
    <source>
        <dbReference type="Proteomes" id="UP000028725"/>
    </source>
</evidence>
<keyword evidence="1" id="KW-0131">Cell cycle</keyword>
<organism evidence="1 2">
    <name type="scientific">Hyalangium minutum</name>
    <dbReference type="NCBI Taxonomy" id="394096"/>
    <lineage>
        <taxon>Bacteria</taxon>
        <taxon>Pseudomonadati</taxon>
        <taxon>Myxococcota</taxon>
        <taxon>Myxococcia</taxon>
        <taxon>Myxococcales</taxon>
        <taxon>Cystobacterineae</taxon>
        <taxon>Archangiaceae</taxon>
        <taxon>Hyalangium</taxon>
    </lineage>
</organism>
<dbReference type="RefSeq" id="WP_044193260.1">
    <property type="nucleotide sequence ID" value="NZ_JMCB01000012.1"/>
</dbReference>